<evidence type="ECO:0000313" key="2">
    <source>
        <dbReference type="Proteomes" id="UP000013237"/>
    </source>
</evidence>
<name>A0AAD2WAZ9_PSEPU</name>
<gene>
    <name evidence="1" type="ORF">C206_13717</name>
</gene>
<dbReference type="Proteomes" id="UP000013237">
    <property type="component" value="Unassembled WGS sequence"/>
</dbReference>
<comment type="caution">
    <text evidence="1">The sequence shown here is derived from an EMBL/GenBank/DDBJ whole genome shotgun (WGS) entry which is preliminary data.</text>
</comment>
<organism evidence="1 2">
    <name type="scientific">Pseudomonas putida TRO1</name>
    <dbReference type="NCBI Taxonomy" id="1227924"/>
    <lineage>
        <taxon>Bacteria</taxon>
        <taxon>Pseudomonadati</taxon>
        <taxon>Pseudomonadota</taxon>
        <taxon>Gammaproteobacteria</taxon>
        <taxon>Pseudomonadales</taxon>
        <taxon>Pseudomonadaceae</taxon>
        <taxon>Pseudomonas</taxon>
    </lineage>
</organism>
<reference evidence="1 2" key="1">
    <citation type="submission" date="2013-02" db="EMBL/GenBank/DDBJ databases">
        <title>Insights into the proteome of triclosan-resistant Pseudomonas putida TRO1, isolated from activated sludge.</title>
        <authorList>
            <person name="Lolas I.B."/>
            <person name="Almeida B."/>
            <person name="Starnawski P.M."/>
            <person name="Soenderkaer M."/>
            <person name="Nielsen K.L."/>
            <person name="Nielsen J.L."/>
        </authorList>
    </citation>
    <scope>NUCLEOTIDE SEQUENCE [LARGE SCALE GENOMIC DNA]</scope>
    <source>
        <strain evidence="1 2">TRO1</strain>
    </source>
</reference>
<dbReference type="AlphaFoldDB" id="A0AAD2WAZ9"/>
<protein>
    <submittedName>
        <fullName evidence="1">Uncharacterized protein</fullName>
    </submittedName>
</protein>
<dbReference type="EMBL" id="APBQ01000086">
    <property type="protein sequence ID" value="ENY77151.1"/>
    <property type="molecule type" value="Genomic_DNA"/>
</dbReference>
<accession>A0AAD2WAZ9</accession>
<evidence type="ECO:0000313" key="1">
    <source>
        <dbReference type="EMBL" id="ENY77151.1"/>
    </source>
</evidence>
<proteinExistence type="predicted"/>
<sequence>MEWIVISRLAGRLKTMVRQAVKTRKVNGSSPRIATIPHIIGPFEAGRDQARRTHRGHPMPSVIVITSAHWSNFQYSV</sequence>